<dbReference type="AlphaFoldDB" id="A0AAE3MMQ1"/>
<evidence type="ECO:0000259" key="4">
    <source>
        <dbReference type="SMART" id="SM00796"/>
    </source>
</evidence>
<dbReference type="EC" id="3.5.2.9" evidence="5"/>
<accession>A0AAE3MMQ1</accession>
<dbReference type="SUPFAM" id="SSF50891">
    <property type="entry name" value="Cyclophilin-like"/>
    <property type="match status" value="1"/>
</dbReference>
<evidence type="ECO:0000256" key="3">
    <source>
        <dbReference type="ARBA" id="ARBA00022840"/>
    </source>
</evidence>
<keyword evidence="6" id="KW-1185">Reference proteome</keyword>
<dbReference type="Gene3D" id="2.40.100.10">
    <property type="entry name" value="Cyclophilin-like"/>
    <property type="match status" value="1"/>
</dbReference>
<dbReference type="GO" id="GO:0017168">
    <property type="term" value="F:5-oxoprolinase (ATP-hydrolyzing) activity"/>
    <property type="evidence" value="ECO:0007669"/>
    <property type="project" value="UniProtKB-EC"/>
</dbReference>
<dbReference type="SUPFAM" id="SSF160467">
    <property type="entry name" value="PH0987 N-terminal domain-like"/>
    <property type="match status" value="1"/>
</dbReference>
<evidence type="ECO:0000256" key="2">
    <source>
        <dbReference type="ARBA" id="ARBA00022801"/>
    </source>
</evidence>
<gene>
    <name evidence="5" type="primary">pxpB</name>
    <name evidence="5" type="ORF">OO016_08845</name>
</gene>
<organism evidence="5 6">
    <name type="scientific">Lentiprolixibacter aurantiacus</name>
    <dbReference type="NCBI Taxonomy" id="2993939"/>
    <lineage>
        <taxon>Bacteria</taxon>
        <taxon>Pseudomonadati</taxon>
        <taxon>Bacteroidota</taxon>
        <taxon>Flavobacteriia</taxon>
        <taxon>Flavobacteriales</taxon>
        <taxon>Flavobacteriaceae</taxon>
        <taxon>Lentiprolixibacter</taxon>
    </lineage>
</organism>
<dbReference type="Proteomes" id="UP001207116">
    <property type="component" value="Unassembled WGS sequence"/>
</dbReference>
<keyword evidence="3" id="KW-0067">ATP-binding</keyword>
<comment type="caution">
    <text evidence="5">The sequence shown here is derived from an EMBL/GenBank/DDBJ whole genome shotgun (WGS) entry which is preliminary data.</text>
</comment>
<sequence length="245" mass="27782">MGAFKINIKPFGERAIIITWPDRVEEAILEDIIDFKEHLINTAFPKGEWELVAAYNSLTVINNLNNVELDKYEDLLIGAYQSKKGSQPATRWLWKLPVCYDLSFGIDLEEVAGRLQMSVKEVVHMHTRQPYLVYGIGFLPGFMYLGGLPKSLEVPRKPTPRLDVQKGSVGLAAKQTGIYPQESPGGWNIIGNCPVPVFNVSKDPPCFISVGDRVQFYEISKAEYDLHQIEAEVGIYRIEKKEWHD</sequence>
<dbReference type="InterPro" id="IPR029000">
    <property type="entry name" value="Cyclophilin-like_dom_sf"/>
</dbReference>
<evidence type="ECO:0000256" key="1">
    <source>
        <dbReference type="ARBA" id="ARBA00022741"/>
    </source>
</evidence>
<dbReference type="NCBIfam" id="TIGR00370">
    <property type="entry name" value="5-oxoprolinase subunit PxpB"/>
    <property type="match status" value="1"/>
</dbReference>
<reference evidence="5" key="1">
    <citation type="submission" date="2022-11" db="EMBL/GenBank/DDBJ databases">
        <title>The characterization of three novel Bacteroidetes species and genomic analysis of their roles in tidal elemental geochemical cycles.</title>
        <authorList>
            <person name="Ma K.-J."/>
        </authorList>
    </citation>
    <scope>NUCLEOTIDE SEQUENCE</scope>
    <source>
        <strain evidence="5">M415</strain>
    </source>
</reference>
<keyword evidence="2 5" id="KW-0378">Hydrolase</keyword>
<dbReference type="PANTHER" id="PTHR34698:SF2">
    <property type="entry name" value="5-OXOPROLINASE SUBUNIT B"/>
    <property type="match status" value="1"/>
</dbReference>
<dbReference type="EMBL" id="JAPFQP010000002">
    <property type="protein sequence ID" value="MCX2719709.1"/>
    <property type="molecule type" value="Genomic_DNA"/>
</dbReference>
<evidence type="ECO:0000313" key="5">
    <source>
        <dbReference type="EMBL" id="MCX2719709.1"/>
    </source>
</evidence>
<dbReference type="InterPro" id="IPR010016">
    <property type="entry name" value="PxpB"/>
</dbReference>
<protein>
    <submittedName>
        <fullName evidence="5">5-oxoprolinase subunit PxpB</fullName>
        <ecNumber evidence="5">3.5.2.9</ecNumber>
    </submittedName>
</protein>
<dbReference type="PANTHER" id="PTHR34698">
    <property type="entry name" value="5-OXOPROLINASE SUBUNIT B"/>
    <property type="match status" value="1"/>
</dbReference>
<dbReference type="Gene3D" id="3.30.1360.40">
    <property type="match status" value="1"/>
</dbReference>
<evidence type="ECO:0000313" key="6">
    <source>
        <dbReference type="Proteomes" id="UP001207116"/>
    </source>
</evidence>
<keyword evidence="1" id="KW-0547">Nucleotide-binding</keyword>
<dbReference type="RefSeq" id="WP_266012585.1">
    <property type="nucleotide sequence ID" value="NZ_JAPFQP010000002.1"/>
</dbReference>
<dbReference type="InterPro" id="IPR003833">
    <property type="entry name" value="CT_C_D"/>
</dbReference>
<name>A0AAE3MMQ1_9FLAO</name>
<feature type="domain" description="Carboxyltransferase" evidence="4">
    <location>
        <begin position="6"/>
        <end position="208"/>
    </location>
</feature>
<dbReference type="GO" id="GO:0005524">
    <property type="term" value="F:ATP binding"/>
    <property type="evidence" value="ECO:0007669"/>
    <property type="project" value="UniProtKB-KW"/>
</dbReference>
<dbReference type="Pfam" id="PF02682">
    <property type="entry name" value="CT_C_D"/>
    <property type="match status" value="1"/>
</dbReference>
<proteinExistence type="predicted"/>
<dbReference type="SMART" id="SM00796">
    <property type="entry name" value="AHS1"/>
    <property type="match status" value="1"/>
</dbReference>